<dbReference type="GO" id="GO:0046872">
    <property type="term" value="F:metal ion binding"/>
    <property type="evidence" value="ECO:0007669"/>
    <property type="project" value="UniProtKB-KW"/>
</dbReference>
<name>A0AAW3R865_LACPN</name>
<organism evidence="6 7">
    <name type="scientific">Lactiplantibacillus plantarum</name>
    <name type="common">Lactobacillus plantarum</name>
    <dbReference type="NCBI Taxonomy" id="1590"/>
    <lineage>
        <taxon>Bacteria</taxon>
        <taxon>Bacillati</taxon>
        <taxon>Bacillota</taxon>
        <taxon>Bacilli</taxon>
        <taxon>Lactobacillales</taxon>
        <taxon>Lactobacillaceae</taxon>
        <taxon>Lactiplantibacillus</taxon>
    </lineage>
</organism>
<dbReference type="GeneID" id="77216356"/>
<proteinExistence type="inferred from homology"/>
<keyword evidence="2" id="KW-0378">Hydrolase</keyword>
<dbReference type="SUPFAM" id="SSF56300">
    <property type="entry name" value="Metallo-dependent phosphatases"/>
    <property type="match status" value="1"/>
</dbReference>
<dbReference type="Proteomes" id="UP000595466">
    <property type="component" value="Chromosome"/>
</dbReference>
<reference evidence="6 7" key="1">
    <citation type="submission" date="2020-12" db="EMBL/GenBank/DDBJ databases">
        <title>Whole genome sequencing of Lactobacillus plantarum PC518.</title>
        <authorList>
            <person name="Guo Q."/>
        </authorList>
    </citation>
    <scope>NUCLEOTIDE SEQUENCE [LARGE SCALE GENOMIC DNA]</scope>
    <source>
        <strain evidence="6 7">PC518</strain>
    </source>
</reference>
<evidence type="ECO:0000313" key="6">
    <source>
        <dbReference type="EMBL" id="QQM61352.1"/>
    </source>
</evidence>
<dbReference type="RefSeq" id="WP_003642475.1">
    <property type="nucleotide sequence ID" value="NZ_AP028145.1"/>
</dbReference>
<evidence type="ECO:0000313" key="7">
    <source>
        <dbReference type="Proteomes" id="UP000595466"/>
    </source>
</evidence>
<dbReference type="Pfam" id="PF00149">
    <property type="entry name" value="Metallophos"/>
    <property type="match status" value="1"/>
</dbReference>
<dbReference type="AlphaFoldDB" id="A0AAW3R865"/>
<sequence length="290" mass="32621">MRGRIELRPLQVIQISDLHLTPRGQVPAHGQQYDPWGKLANIIDDIRRLPTMPDLIVFTGDLIHDGSADDYQRLHAIIHTMEAEFDCHVRVILGNHDRRAAFYEGYLPADPGPYYASRMRIGNNDFYFLDSKVSGYEAGWLAPQQLQWLGKHLRQAPTKRAFLFLHHPLDGPTMTNMHYAILQNTPALLSVLRGHNLGGVFSGHVHFVSSYLIGDNILNVVAGSAAYAIDCHDPHHHYVHEGSSYQIITIDRGQVGVTTRQLLHGKAVIDELTIPDTKFVGRAPQGYESR</sequence>
<evidence type="ECO:0000256" key="1">
    <source>
        <dbReference type="ARBA" id="ARBA00022723"/>
    </source>
</evidence>
<evidence type="ECO:0000256" key="2">
    <source>
        <dbReference type="ARBA" id="ARBA00022801"/>
    </source>
</evidence>
<dbReference type="EMBL" id="CP066817">
    <property type="protein sequence ID" value="QQM61352.1"/>
    <property type="molecule type" value="Genomic_DNA"/>
</dbReference>
<protein>
    <submittedName>
        <fullName evidence="6">Metallophosphoesterase</fullName>
    </submittedName>
</protein>
<dbReference type="PANTHER" id="PTHR42988:SF2">
    <property type="entry name" value="CYCLIC NUCLEOTIDE PHOSPHODIESTERASE CBUA0032-RELATED"/>
    <property type="match status" value="1"/>
</dbReference>
<dbReference type="InterPro" id="IPR004843">
    <property type="entry name" value="Calcineurin-like_PHP"/>
</dbReference>
<dbReference type="PANTHER" id="PTHR42988">
    <property type="entry name" value="PHOSPHOHYDROLASE"/>
    <property type="match status" value="1"/>
</dbReference>
<feature type="domain" description="Calcineurin-like phosphoesterase" evidence="5">
    <location>
        <begin position="11"/>
        <end position="206"/>
    </location>
</feature>
<evidence type="ECO:0000259" key="5">
    <source>
        <dbReference type="Pfam" id="PF00149"/>
    </source>
</evidence>
<dbReference type="InterPro" id="IPR029052">
    <property type="entry name" value="Metallo-depent_PP-like"/>
</dbReference>
<accession>A0AAW3R865</accession>
<keyword evidence="3" id="KW-0408">Iron</keyword>
<gene>
    <name evidence="6" type="ORF">JH395_02010</name>
</gene>
<keyword evidence="1" id="KW-0479">Metal-binding</keyword>
<evidence type="ECO:0000256" key="4">
    <source>
        <dbReference type="ARBA" id="ARBA00025742"/>
    </source>
</evidence>
<comment type="similarity">
    <text evidence="4">Belongs to the cyclic nucleotide phosphodiesterase class-III family.</text>
</comment>
<dbReference type="InterPro" id="IPR050884">
    <property type="entry name" value="CNP_phosphodiesterase-III"/>
</dbReference>
<dbReference type="Gene3D" id="3.60.21.10">
    <property type="match status" value="1"/>
</dbReference>
<dbReference type="GO" id="GO:0016787">
    <property type="term" value="F:hydrolase activity"/>
    <property type="evidence" value="ECO:0007669"/>
    <property type="project" value="UniProtKB-KW"/>
</dbReference>
<evidence type="ECO:0000256" key="3">
    <source>
        <dbReference type="ARBA" id="ARBA00023004"/>
    </source>
</evidence>